<dbReference type="EMBL" id="NBXA01000013">
    <property type="protein sequence ID" value="RFA14555.1"/>
    <property type="molecule type" value="Genomic_DNA"/>
</dbReference>
<dbReference type="OrthoDB" id="9806951at2"/>
<comment type="caution">
    <text evidence="2">The sequence shown here is derived from an EMBL/GenBank/DDBJ whole genome shotgun (WGS) entry which is preliminary data.</text>
</comment>
<evidence type="ECO:0000313" key="2">
    <source>
        <dbReference type="EMBL" id="RFA14555.1"/>
    </source>
</evidence>
<accession>A0A3E0VY82</accession>
<sequence length="100" mass="11462">MRFGEVSEREPEWDTASLNLMLAYQRILADIGTHGQPMSEATDPRSDPNRPGGWHYEANKAPKKDFAAQSIDHAREAFHKKYPDADRAGDLWHARRVEDE</sequence>
<protein>
    <submittedName>
        <fullName evidence="2">Uncharacterized protein</fullName>
    </submittedName>
</protein>
<name>A0A3E0VY82_9MICO</name>
<dbReference type="AlphaFoldDB" id="A0A3E0VY82"/>
<dbReference type="RefSeq" id="WP_116282407.1">
    <property type="nucleotide sequence ID" value="NZ_NBXA01000013.1"/>
</dbReference>
<evidence type="ECO:0000256" key="1">
    <source>
        <dbReference type="SAM" id="MobiDB-lite"/>
    </source>
</evidence>
<feature type="region of interest" description="Disordered" evidence="1">
    <location>
        <begin position="34"/>
        <end position="62"/>
    </location>
</feature>
<organism evidence="2 3">
    <name type="scientific">Subtercola boreus</name>
    <dbReference type="NCBI Taxonomy" id="120213"/>
    <lineage>
        <taxon>Bacteria</taxon>
        <taxon>Bacillati</taxon>
        <taxon>Actinomycetota</taxon>
        <taxon>Actinomycetes</taxon>
        <taxon>Micrococcales</taxon>
        <taxon>Microbacteriaceae</taxon>
        <taxon>Subtercola</taxon>
    </lineage>
</organism>
<evidence type="ECO:0000313" key="3">
    <source>
        <dbReference type="Proteomes" id="UP000256709"/>
    </source>
</evidence>
<gene>
    <name evidence="2" type="ORF">B7R21_06310</name>
</gene>
<dbReference type="Proteomes" id="UP000256709">
    <property type="component" value="Unassembled WGS sequence"/>
</dbReference>
<proteinExistence type="predicted"/>
<reference evidence="2 3" key="1">
    <citation type="submission" date="2017-04" db="EMBL/GenBank/DDBJ databases">
        <title>Comparative genome analysis of Subtercola boreus.</title>
        <authorList>
            <person name="Cho Y.-J."/>
            <person name="Cho A."/>
            <person name="Kim O.-S."/>
            <person name="Lee J.-I."/>
        </authorList>
    </citation>
    <scope>NUCLEOTIDE SEQUENCE [LARGE SCALE GENOMIC DNA]</scope>
    <source>
        <strain evidence="2 3">P27444</strain>
    </source>
</reference>